<name>A0A256GFX3_9HYPH</name>
<dbReference type="EMBL" id="NNRN01000057">
    <property type="protein sequence ID" value="OYR25521.1"/>
    <property type="molecule type" value="Genomic_DNA"/>
</dbReference>
<sequence>MVDPTQTLRRREFISSPRSVYAFGHRQNGSVLEHFLF</sequence>
<evidence type="ECO:0000313" key="2">
    <source>
        <dbReference type="Proteomes" id="UP000216363"/>
    </source>
</evidence>
<organism evidence="1 2">
    <name type="scientific">Brucella lupini</name>
    <dbReference type="NCBI Taxonomy" id="255457"/>
    <lineage>
        <taxon>Bacteria</taxon>
        <taxon>Pseudomonadati</taxon>
        <taxon>Pseudomonadota</taxon>
        <taxon>Alphaproteobacteria</taxon>
        <taxon>Hyphomicrobiales</taxon>
        <taxon>Brucellaceae</taxon>
        <taxon>Brucella/Ochrobactrum group</taxon>
        <taxon>Brucella</taxon>
    </lineage>
</organism>
<dbReference type="Proteomes" id="UP000216363">
    <property type="component" value="Unassembled WGS sequence"/>
</dbReference>
<comment type="caution">
    <text evidence="1">The sequence shown here is derived from an EMBL/GenBank/DDBJ whole genome shotgun (WGS) entry which is preliminary data.</text>
</comment>
<accession>A0A256GFX3</accession>
<protein>
    <submittedName>
        <fullName evidence="1">Uncharacterized protein</fullName>
    </submittedName>
</protein>
<evidence type="ECO:0000313" key="1">
    <source>
        <dbReference type="EMBL" id="OYR25521.1"/>
    </source>
</evidence>
<dbReference type="AlphaFoldDB" id="A0A256GFX3"/>
<proteinExistence type="predicted"/>
<reference evidence="1 2" key="1">
    <citation type="submission" date="2017-07" db="EMBL/GenBank/DDBJ databases">
        <title>Draft genome of Ochrobactrum lupini type strain LUP21.</title>
        <authorList>
            <person name="Krzyzanowska D.M."/>
            <person name="Jafra S."/>
        </authorList>
    </citation>
    <scope>NUCLEOTIDE SEQUENCE [LARGE SCALE GENOMIC DNA]</scope>
    <source>
        <strain evidence="1 2">LUP21</strain>
    </source>
</reference>
<gene>
    <name evidence="1" type="ORF">CES86_4199</name>
</gene>